<protein>
    <submittedName>
        <fullName evidence="1">Uncharacterized protein</fullName>
    </submittedName>
</protein>
<dbReference type="Proteomes" id="UP000831701">
    <property type="component" value="Chromosome 4"/>
</dbReference>
<reference evidence="1" key="1">
    <citation type="submission" date="2022-04" db="EMBL/GenBank/DDBJ databases">
        <title>Jade perch genome.</title>
        <authorList>
            <person name="Chao B."/>
        </authorList>
    </citation>
    <scope>NUCLEOTIDE SEQUENCE</scope>
    <source>
        <strain evidence="1">CB-2022</strain>
    </source>
</reference>
<evidence type="ECO:0000313" key="2">
    <source>
        <dbReference type="Proteomes" id="UP000831701"/>
    </source>
</evidence>
<evidence type="ECO:0000313" key="1">
    <source>
        <dbReference type="EMBL" id="KAI3373457.1"/>
    </source>
</evidence>
<organism evidence="1 2">
    <name type="scientific">Scortum barcoo</name>
    <name type="common">barcoo grunter</name>
    <dbReference type="NCBI Taxonomy" id="214431"/>
    <lineage>
        <taxon>Eukaryota</taxon>
        <taxon>Metazoa</taxon>
        <taxon>Chordata</taxon>
        <taxon>Craniata</taxon>
        <taxon>Vertebrata</taxon>
        <taxon>Euteleostomi</taxon>
        <taxon>Actinopterygii</taxon>
        <taxon>Neopterygii</taxon>
        <taxon>Teleostei</taxon>
        <taxon>Neoteleostei</taxon>
        <taxon>Acanthomorphata</taxon>
        <taxon>Eupercaria</taxon>
        <taxon>Centrarchiformes</taxon>
        <taxon>Terapontoidei</taxon>
        <taxon>Terapontidae</taxon>
        <taxon>Scortum</taxon>
    </lineage>
</organism>
<name>A0ACB8X061_9TELE</name>
<proteinExistence type="predicted"/>
<gene>
    <name evidence="1" type="ORF">L3Q82_022065</name>
</gene>
<sequence>MQCVQRRDAKIQMSCLQDTITSCVEILHCSSFTDPSSLFLFHFPHRLLSSS</sequence>
<keyword evidence="2" id="KW-1185">Reference proteome</keyword>
<dbReference type="EMBL" id="CM041534">
    <property type="protein sequence ID" value="KAI3373457.1"/>
    <property type="molecule type" value="Genomic_DNA"/>
</dbReference>
<accession>A0ACB8X061</accession>
<comment type="caution">
    <text evidence="1">The sequence shown here is derived from an EMBL/GenBank/DDBJ whole genome shotgun (WGS) entry which is preliminary data.</text>
</comment>